<evidence type="ECO:0000256" key="1">
    <source>
        <dbReference type="ARBA" id="ARBA00020138"/>
    </source>
</evidence>
<gene>
    <name evidence="4" type="ORF">B5F17_12785</name>
</gene>
<dbReference type="InterPro" id="IPR000121">
    <property type="entry name" value="PEP_util_C"/>
</dbReference>
<evidence type="ECO:0000259" key="3">
    <source>
        <dbReference type="Pfam" id="PF02896"/>
    </source>
</evidence>
<name>A0A1Y4L423_9FIRM</name>
<dbReference type="AlphaFoldDB" id="A0A1Y4L423"/>
<dbReference type="EMBL" id="NFKK01000021">
    <property type="protein sequence ID" value="OUP51494.1"/>
    <property type="molecule type" value="Genomic_DNA"/>
</dbReference>
<dbReference type="PANTHER" id="PTHR22931">
    <property type="entry name" value="PHOSPHOENOLPYRUVATE DIKINASE-RELATED"/>
    <property type="match status" value="1"/>
</dbReference>
<sequence>MKRMVWMQHVEEDELLTEQDVLLRSESVLLEEEQQRERFQQILLFQEDQEQAEWIAQWEQRQKKHWKTYLEHCKHRVIVRLLGEPLNTFLPHVGTECGARRARHFGVSEAELEQRVQMLLEFNPRLGMRGCRMAIEYDALLDMQLRALFGAVTERGGDRIDILIPFVTSAQETRTMKDRIARVAQGYPALQVKIGAELSTPRAACVAGEIAGYVDFVVFDAMELTQMLYGMDWQDTRRVINRYLELKLIEQSPFRQLDTVAVGSLLLMGLADIRKKHPNCEVGVSGQPVTNEKSCKYCEENGFDFIVLPAVLPNWLDDTEEASDEDTVSE</sequence>
<protein>
    <recommendedName>
        <fullName evidence="1">Pyruvate, phosphate dikinase</fullName>
    </recommendedName>
    <alternativeName>
        <fullName evidence="2">Pyruvate, orthophosphate dikinase</fullName>
    </alternativeName>
</protein>
<feature type="domain" description="PEP-utilising enzyme C-terminal" evidence="3">
    <location>
        <begin position="23"/>
        <end position="304"/>
    </location>
</feature>
<dbReference type="Gene3D" id="3.20.20.60">
    <property type="entry name" value="Phosphoenolpyruvate-binding domains"/>
    <property type="match status" value="1"/>
</dbReference>
<dbReference type="SUPFAM" id="SSF51621">
    <property type="entry name" value="Phosphoenolpyruvate/pyruvate domain"/>
    <property type="match status" value="1"/>
</dbReference>
<reference evidence="5" key="1">
    <citation type="submission" date="2017-04" db="EMBL/GenBank/DDBJ databases">
        <title>Function of individual gut microbiota members based on whole genome sequencing of pure cultures obtained from chicken caecum.</title>
        <authorList>
            <person name="Medvecky M."/>
            <person name="Cejkova D."/>
            <person name="Polansky O."/>
            <person name="Karasova D."/>
            <person name="Kubasova T."/>
            <person name="Cizek A."/>
            <person name="Rychlik I."/>
        </authorList>
    </citation>
    <scope>NUCLEOTIDE SEQUENCE [LARGE SCALE GENOMIC DNA]</scope>
    <source>
        <strain evidence="5">An180</strain>
    </source>
</reference>
<dbReference type="InterPro" id="IPR015813">
    <property type="entry name" value="Pyrv/PenolPyrv_kinase-like_dom"/>
</dbReference>
<evidence type="ECO:0000313" key="5">
    <source>
        <dbReference type="Proteomes" id="UP000195897"/>
    </source>
</evidence>
<organism evidence="4 5">
    <name type="scientific">Butyricicoccus pullicaecorum</name>
    <dbReference type="NCBI Taxonomy" id="501571"/>
    <lineage>
        <taxon>Bacteria</taxon>
        <taxon>Bacillati</taxon>
        <taxon>Bacillota</taxon>
        <taxon>Clostridia</taxon>
        <taxon>Eubacteriales</taxon>
        <taxon>Butyricicoccaceae</taxon>
        <taxon>Butyricicoccus</taxon>
    </lineage>
</organism>
<dbReference type="PANTHER" id="PTHR22931:SF9">
    <property type="entry name" value="PYRUVATE, PHOSPHATE DIKINASE 1, CHLOROPLASTIC"/>
    <property type="match status" value="1"/>
</dbReference>
<comment type="caution">
    <text evidence="4">The sequence shown here is derived from an EMBL/GenBank/DDBJ whole genome shotgun (WGS) entry which is preliminary data.</text>
</comment>
<accession>A0A1Y4L423</accession>
<dbReference type="RefSeq" id="WP_087374403.1">
    <property type="nucleotide sequence ID" value="NZ_NFKK01000021.1"/>
</dbReference>
<dbReference type="InterPro" id="IPR040442">
    <property type="entry name" value="Pyrv_kinase-like_dom_sf"/>
</dbReference>
<dbReference type="Proteomes" id="UP000195897">
    <property type="component" value="Unassembled WGS sequence"/>
</dbReference>
<evidence type="ECO:0000256" key="2">
    <source>
        <dbReference type="ARBA" id="ARBA00032883"/>
    </source>
</evidence>
<dbReference type="InterPro" id="IPR010121">
    <property type="entry name" value="Pyruvate_phosphate_dikinase"/>
</dbReference>
<proteinExistence type="predicted"/>
<evidence type="ECO:0000313" key="4">
    <source>
        <dbReference type="EMBL" id="OUP51494.1"/>
    </source>
</evidence>
<dbReference type="GO" id="GO:0050242">
    <property type="term" value="F:pyruvate, phosphate dikinase activity"/>
    <property type="evidence" value="ECO:0007669"/>
    <property type="project" value="InterPro"/>
</dbReference>
<dbReference type="Pfam" id="PF02896">
    <property type="entry name" value="PEP-utilizers_C"/>
    <property type="match status" value="1"/>
</dbReference>